<dbReference type="SUPFAM" id="SSF51735">
    <property type="entry name" value="NAD(P)-binding Rossmann-fold domains"/>
    <property type="match status" value="1"/>
</dbReference>
<dbReference type="FunFam" id="3.40.50.720:FF:000084">
    <property type="entry name" value="Short-chain dehydrogenase reductase"/>
    <property type="match status" value="1"/>
</dbReference>
<organism evidence="3 4">
    <name type="scientific">Thermogutta terrifontis</name>
    <dbReference type="NCBI Taxonomy" id="1331910"/>
    <lineage>
        <taxon>Bacteria</taxon>
        <taxon>Pseudomonadati</taxon>
        <taxon>Planctomycetota</taxon>
        <taxon>Planctomycetia</taxon>
        <taxon>Pirellulales</taxon>
        <taxon>Thermoguttaceae</taxon>
        <taxon>Thermogutta</taxon>
    </lineage>
</organism>
<keyword evidence="2 3" id="KW-0560">Oxidoreductase</keyword>
<dbReference type="Pfam" id="PF13561">
    <property type="entry name" value="adh_short_C2"/>
    <property type="match status" value="1"/>
</dbReference>
<dbReference type="EMBL" id="CP018477">
    <property type="protein sequence ID" value="ASV75234.1"/>
    <property type="molecule type" value="Genomic_DNA"/>
</dbReference>
<dbReference type="Gene3D" id="3.40.50.720">
    <property type="entry name" value="NAD(P)-binding Rossmann-like Domain"/>
    <property type="match status" value="1"/>
</dbReference>
<accession>A0A286RGY8</accession>
<dbReference type="KEGG" id="ttf:THTE_2632"/>
<dbReference type="InterPro" id="IPR036291">
    <property type="entry name" value="NAD(P)-bd_dom_sf"/>
</dbReference>
<evidence type="ECO:0000313" key="4">
    <source>
        <dbReference type="Proteomes" id="UP000215086"/>
    </source>
</evidence>
<name>A0A286RGY8_9BACT</name>
<dbReference type="AlphaFoldDB" id="A0A286RGY8"/>
<keyword evidence="4" id="KW-1185">Reference proteome</keyword>
<evidence type="ECO:0000256" key="2">
    <source>
        <dbReference type="ARBA" id="ARBA00023002"/>
    </source>
</evidence>
<dbReference type="PANTHER" id="PTHR42760">
    <property type="entry name" value="SHORT-CHAIN DEHYDROGENASES/REDUCTASES FAMILY MEMBER"/>
    <property type="match status" value="1"/>
</dbReference>
<dbReference type="InterPro" id="IPR002347">
    <property type="entry name" value="SDR_fam"/>
</dbReference>
<dbReference type="OrthoDB" id="9803333at2"/>
<reference evidence="3 4" key="1">
    <citation type="journal article" name="Front. Microbiol.">
        <title>Sugar Metabolism of the First Thermophilic Planctomycete Thermogutta terrifontis: Comparative Genomic and Transcriptomic Approaches.</title>
        <authorList>
            <person name="Elcheninov A.G."/>
            <person name="Menzel P."/>
            <person name="Gudbergsdottir S.R."/>
            <person name="Slesarev A.I."/>
            <person name="Kadnikov V.V."/>
            <person name="Krogh A."/>
            <person name="Bonch-Osmolovskaya E.A."/>
            <person name="Peng X."/>
            <person name="Kublanov I.V."/>
        </authorList>
    </citation>
    <scope>NUCLEOTIDE SEQUENCE [LARGE SCALE GENOMIC DNA]</scope>
    <source>
        <strain evidence="3 4">R1</strain>
    </source>
</reference>
<dbReference type="GO" id="GO:0004316">
    <property type="term" value="F:3-oxoacyl-[acyl-carrier-protein] reductase (NADPH) activity"/>
    <property type="evidence" value="ECO:0007669"/>
    <property type="project" value="UniProtKB-EC"/>
</dbReference>
<comment type="similarity">
    <text evidence="1">Belongs to the short-chain dehydrogenases/reductases (SDR) family.</text>
</comment>
<evidence type="ECO:0000313" key="3">
    <source>
        <dbReference type="EMBL" id="ASV75234.1"/>
    </source>
</evidence>
<dbReference type="Proteomes" id="UP000215086">
    <property type="component" value="Chromosome"/>
</dbReference>
<dbReference type="EC" id="1.1.1.100" evidence="3"/>
<gene>
    <name evidence="3" type="ORF">THTE_2632</name>
</gene>
<evidence type="ECO:0000256" key="1">
    <source>
        <dbReference type="ARBA" id="ARBA00006484"/>
    </source>
</evidence>
<proteinExistence type="inferred from homology"/>
<dbReference type="InterPro" id="IPR020904">
    <property type="entry name" value="Sc_DH/Rdtase_CS"/>
</dbReference>
<dbReference type="PRINTS" id="PR00081">
    <property type="entry name" value="GDHRDH"/>
</dbReference>
<dbReference type="PANTHER" id="PTHR42760:SF115">
    <property type="entry name" value="3-OXOACYL-[ACYL-CARRIER-PROTEIN] REDUCTASE FABG"/>
    <property type="match status" value="1"/>
</dbReference>
<dbReference type="PROSITE" id="PS00061">
    <property type="entry name" value="ADH_SHORT"/>
    <property type="match status" value="1"/>
</dbReference>
<protein>
    <submittedName>
        <fullName evidence="3">3-oxoacyl-[acyl-carrier protein] reductase</fullName>
        <ecNumber evidence="3">1.1.1.100</ecNumber>
    </submittedName>
</protein>
<dbReference type="PRINTS" id="PR00080">
    <property type="entry name" value="SDRFAMILY"/>
</dbReference>
<sequence length="261" mass="27958">MTTAEYLEDLFGLHGQVAVVIGGAGELGGALCEGIMRAGAHVVVADLSEEACQRRVEKLKQFGDRVSYCLVDVTNRRSIEALLDFALKIKGRVEILVNCAGINAGSSFLDASPEMWDKIMAVNLKGVFEACQVFIRHMLAAGGGSILNIGSVTSFLPLSKVFAYAASKAGVVNLTKNIANEFGDKGIRVNAICPGFFPAEQNRKLLDEERVRNIISGTPMHRFGEPHELIGTALLLLSPKAGSYITGAAFYVDGGFTAAWF</sequence>